<organism evidence="2">
    <name type="scientific">Desulfovibrio sp. U5L</name>
    <dbReference type="NCBI Taxonomy" id="596152"/>
    <lineage>
        <taxon>Bacteria</taxon>
        <taxon>Pseudomonadati</taxon>
        <taxon>Thermodesulfobacteriota</taxon>
        <taxon>Desulfovibrionia</taxon>
        <taxon>Desulfovibrionales</taxon>
        <taxon>Desulfovibrionaceae</taxon>
        <taxon>Desulfovibrio</taxon>
    </lineage>
</organism>
<dbReference type="InterPro" id="IPR011990">
    <property type="entry name" value="TPR-like_helical_dom_sf"/>
</dbReference>
<name>I2Q5E9_9BACT</name>
<proteinExistence type="predicted"/>
<dbReference type="PANTHER" id="PTHR44809:SF1">
    <property type="entry name" value="PROTEIN O-MANNOSYL-TRANSFERASE TMTC1"/>
    <property type="match status" value="1"/>
</dbReference>
<dbReference type="AlphaFoldDB" id="I2Q5E9"/>
<dbReference type="OrthoDB" id="9814800at2"/>
<evidence type="ECO:0000256" key="1">
    <source>
        <dbReference type="PROSITE-ProRule" id="PRU00339"/>
    </source>
</evidence>
<dbReference type="InterPro" id="IPR019734">
    <property type="entry name" value="TPR_rpt"/>
</dbReference>
<dbReference type="HOGENOM" id="CLU_1213245_0_0_7"/>
<evidence type="ECO:0000313" key="2">
    <source>
        <dbReference type="EMBL" id="EIG55005.1"/>
    </source>
</evidence>
<dbReference type="eggNOG" id="COG0457">
    <property type="taxonomic scope" value="Bacteria"/>
</dbReference>
<dbReference type="Gene3D" id="1.25.40.10">
    <property type="entry name" value="Tetratricopeptide repeat domain"/>
    <property type="match status" value="1"/>
</dbReference>
<dbReference type="STRING" id="596152.DesU5LDRAFT_3376"/>
<sequence length="228" mass="24881">MRIRAAAALAGVPRQAIAEASLPAVDKATVEYLDALRSRPDLWTSQYNLGNYHPGQGDPRQAIACFEKARQLDVAAVPPLVNISITYGRLGETAKAEAALSEALRLAPDDAPTHFNLGLIKAEHSDMAGAEQHLRAALASDPAMAEAAYNLSLLLDQTHPEEALPLSRKASELRPDNPRYASTYALFLYRAGKPAQALGVLRPVVERRPEYREAVVLYGQIMRRMTSQ</sequence>
<dbReference type="InterPro" id="IPR052943">
    <property type="entry name" value="TMTC_O-mannosyl-trnsfr"/>
</dbReference>
<dbReference type="Pfam" id="PF13432">
    <property type="entry name" value="TPR_16"/>
    <property type="match status" value="1"/>
</dbReference>
<dbReference type="EMBL" id="JH600068">
    <property type="protein sequence ID" value="EIG55005.1"/>
    <property type="molecule type" value="Genomic_DNA"/>
</dbReference>
<protein>
    <submittedName>
        <fullName evidence="2">Flp pilus assembly protein TadD</fullName>
    </submittedName>
</protein>
<dbReference type="PANTHER" id="PTHR44809">
    <property type="match status" value="1"/>
</dbReference>
<accession>I2Q5E9</accession>
<dbReference type="SUPFAM" id="SSF48452">
    <property type="entry name" value="TPR-like"/>
    <property type="match status" value="1"/>
</dbReference>
<reference evidence="2" key="1">
    <citation type="submission" date="2011-11" db="EMBL/GenBank/DDBJ databases">
        <title>Improved High-Quality Draft sequence of Desulfovibrio sp. U5L.</title>
        <authorList>
            <consortium name="US DOE Joint Genome Institute"/>
            <person name="Lucas S."/>
            <person name="Han J."/>
            <person name="Lapidus A."/>
            <person name="Cheng J.-F."/>
            <person name="Goodwin L."/>
            <person name="Pitluck S."/>
            <person name="Peters L."/>
            <person name="Ovchinnikova G."/>
            <person name="Held B."/>
            <person name="Detter J.C."/>
            <person name="Han C."/>
            <person name="Tapia R."/>
            <person name="Land M."/>
            <person name="Hauser L."/>
            <person name="Kyrpides N."/>
            <person name="Ivanova N."/>
            <person name="Pagani I."/>
            <person name="Gabster J."/>
            <person name="Walker C."/>
            <person name="Stolyar S."/>
            <person name="Stahl D."/>
            <person name="Arkin A."/>
            <person name="Dehal P."/>
            <person name="Hazen T."/>
            <person name="Woyke T."/>
        </authorList>
    </citation>
    <scope>NUCLEOTIDE SEQUENCE [LARGE SCALE GENOMIC DNA]</scope>
    <source>
        <strain evidence="2">U5L</strain>
    </source>
</reference>
<gene>
    <name evidence="2" type="ORF">DesU5LDRAFT_3376</name>
</gene>
<dbReference type="Pfam" id="PF13181">
    <property type="entry name" value="TPR_8"/>
    <property type="match status" value="1"/>
</dbReference>
<feature type="repeat" description="TPR" evidence="1">
    <location>
        <begin position="77"/>
        <end position="110"/>
    </location>
</feature>
<dbReference type="Pfam" id="PF14559">
    <property type="entry name" value="TPR_19"/>
    <property type="match status" value="1"/>
</dbReference>
<dbReference type="SMART" id="SM00028">
    <property type="entry name" value="TPR"/>
    <property type="match status" value="3"/>
</dbReference>
<keyword evidence="1" id="KW-0802">TPR repeat</keyword>
<dbReference type="PROSITE" id="PS50005">
    <property type="entry name" value="TPR"/>
    <property type="match status" value="1"/>
</dbReference>